<accession>Q8ST13</accession>
<gene>
    <name evidence="15" type="ORF">DDB_G0275113</name>
</gene>
<accession>Q554F6</accession>
<protein>
    <recommendedName>
        <fullName evidence="12">RNA polymerase II subunit B1 CTD phosphatase RPAP2 homolog</fullName>
        <ecNumber evidence="12">3.1.3.16</ecNumber>
    </recommendedName>
</protein>
<dbReference type="Proteomes" id="UP000002195">
    <property type="component" value="Unassembled WGS sequence"/>
</dbReference>
<evidence type="ECO:0000256" key="3">
    <source>
        <dbReference type="ARBA" id="ARBA00022723"/>
    </source>
</evidence>
<evidence type="ECO:0000259" key="14">
    <source>
        <dbReference type="PROSITE" id="PS51479"/>
    </source>
</evidence>
<evidence type="ECO:0000256" key="1">
    <source>
        <dbReference type="ARBA" id="ARBA00004123"/>
    </source>
</evidence>
<feature type="region of interest" description="Disordered" evidence="13">
    <location>
        <begin position="261"/>
        <end position="295"/>
    </location>
</feature>
<dbReference type="dictyBase" id="DDB_G0275113"/>
<dbReference type="GO" id="GO:0008270">
    <property type="term" value="F:zinc ion binding"/>
    <property type="evidence" value="ECO:0007669"/>
    <property type="project" value="UniProtKB-KW"/>
</dbReference>
<keyword evidence="4 12" id="KW-0863">Zinc-finger</keyword>
<dbReference type="AlphaFoldDB" id="Q8ST13"/>
<comment type="catalytic activity">
    <reaction evidence="10 12">
        <text>O-phospho-L-threonyl-[protein] + H2O = L-threonyl-[protein] + phosphate</text>
        <dbReference type="Rhea" id="RHEA:47004"/>
        <dbReference type="Rhea" id="RHEA-COMP:11060"/>
        <dbReference type="Rhea" id="RHEA-COMP:11605"/>
        <dbReference type="ChEBI" id="CHEBI:15377"/>
        <dbReference type="ChEBI" id="CHEBI:30013"/>
        <dbReference type="ChEBI" id="CHEBI:43474"/>
        <dbReference type="ChEBI" id="CHEBI:61977"/>
        <dbReference type="EC" id="3.1.3.16"/>
    </reaction>
</comment>
<dbReference type="Reactome" id="R-DDI-6807505">
    <property type="pathway name" value="RNA polymerase II transcribes snRNA genes"/>
</dbReference>
<comment type="similarity">
    <text evidence="2 11 12">Belongs to the RPAP2 family.</text>
</comment>
<dbReference type="HOGENOM" id="CLU_507565_0_0_1"/>
<feature type="compositionally biased region" description="Acidic residues" evidence="13">
    <location>
        <begin position="319"/>
        <end position="379"/>
    </location>
</feature>
<dbReference type="InterPro" id="IPR038534">
    <property type="entry name" value="Rtr1/RPAP2_sf"/>
</dbReference>
<keyword evidence="6 12" id="KW-0862">Zinc</keyword>
<keyword evidence="3 12" id="KW-0479">Metal-binding</keyword>
<evidence type="ECO:0000313" key="16">
    <source>
        <dbReference type="Proteomes" id="UP000002195"/>
    </source>
</evidence>
<feature type="region of interest" description="Disordered" evidence="13">
    <location>
        <begin position="314"/>
        <end position="383"/>
    </location>
</feature>
<proteinExistence type="inferred from homology"/>
<dbReference type="InterPro" id="IPR039693">
    <property type="entry name" value="Rtr1/RPAP2"/>
</dbReference>
<dbReference type="PaxDb" id="44689-DDB0167475"/>
<comment type="catalytic activity">
    <reaction evidence="9 12">
        <text>O-phospho-L-seryl-[protein] + H2O = L-seryl-[protein] + phosphate</text>
        <dbReference type="Rhea" id="RHEA:20629"/>
        <dbReference type="Rhea" id="RHEA-COMP:9863"/>
        <dbReference type="Rhea" id="RHEA-COMP:11604"/>
        <dbReference type="ChEBI" id="CHEBI:15377"/>
        <dbReference type="ChEBI" id="CHEBI:29999"/>
        <dbReference type="ChEBI" id="CHEBI:43474"/>
        <dbReference type="ChEBI" id="CHEBI:83421"/>
        <dbReference type="EC" id="3.1.3.16"/>
    </reaction>
</comment>
<reference evidence="15 16" key="1">
    <citation type="journal article" date="2005" name="Nature">
        <title>The genome of the social amoeba Dictyostelium discoideum.</title>
        <authorList>
            <consortium name="The Dictyostelium discoideum Sequencing Consortium"/>
            <person name="Eichinger L."/>
            <person name="Pachebat J.A."/>
            <person name="Glockner G."/>
            <person name="Rajandream M.A."/>
            <person name="Sucgang R."/>
            <person name="Berriman M."/>
            <person name="Song J."/>
            <person name="Olsen R."/>
            <person name="Szafranski K."/>
            <person name="Xu Q."/>
            <person name="Tunggal B."/>
            <person name="Kummerfeld S."/>
            <person name="Madera M."/>
            <person name="Konfortov B.A."/>
            <person name="Rivero F."/>
            <person name="Bankier A.T."/>
            <person name="Lehmann R."/>
            <person name="Hamlin N."/>
            <person name="Davies R."/>
            <person name="Gaudet P."/>
            <person name="Fey P."/>
            <person name="Pilcher K."/>
            <person name="Chen G."/>
            <person name="Saunders D."/>
            <person name="Sodergren E."/>
            <person name="Davis P."/>
            <person name="Kerhornou A."/>
            <person name="Nie X."/>
            <person name="Hall N."/>
            <person name="Anjard C."/>
            <person name="Hemphill L."/>
            <person name="Bason N."/>
            <person name="Farbrother P."/>
            <person name="Desany B."/>
            <person name="Just E."/>
            <person name="Morio T."/>
            <person name="Rost R."/>
            <person name="Churcher C."/>
            <person name="Cooper J."/>
            <person name="Haydock S."/>
            <person name="van Driessche N."/>
            <person name="Cronin A."/>
            <person name="Goodhead I."/>
            <person name="Muzny D."/>
            <person name="Mourier T."/>
            <person name="Pain A."/>
            <person name="Lu M."/>
            <person name="Harper D."/>
            <person name="Lindsay R."/>
            <person name="Hauser H."/>
            <person name="James K."/>
            <person name="Quiles M."/>
            <person name="Madan Babu M."/>
            <person name="Saito T."/>
            <person name="Buchrieser C."/>
            <person name="Wardroper A."/>
            <person name="Felder M."/>
            <person name="Thangavelu M."/>
            <person name="Johnson D."/>
            <person name="Knights A."/>
            <person name="Loulseged H."/>
            <person name="Mungall K."/>
            <person name="Oliver K."/>
            <person name="Price C."/>
            <person name="Quail M.A."/>
            <person name="Urushihara H."/>
            <person name="Hernandez J."/>
            <person name="Rabbinowitsch E."/>
            <person name="Steffen D."/>
            <person name="Sanders M."/>
            <person name="Ma J."/>
            <person name="Kohara Y."/>
            <person name="Sharp S."/>
            <person name="Simmonds M."/>
            <person name="Spiegler S."/>
            <person name="Tivey A."/>
            <person name="Sugano S."/>
            <person name="White B."/>
            <person name="Walker D."/>
            <person name="Woodward J."/>
            <person name="Winckler T."/>
            <person name="Tanaka Y."/>
            <person name="Shaulsky G."/>
            <person name="Schleicher M."/>
            <person name="Weinstock G."/>
            <person name="Rosenthal A."/>
            <person name="Cox E.C."/>
            <person name="Chisholm R.L."/>
            <person name="Gibbs R."/>
            <person name="Loomis W.F."/>
            <person name="Platzer M."/>
            <person name="Kay R.R."/>
            <person name="Williams J."/>
            <person name="Dear P.H."/>
            <person name="Noegel A.A."/>
            <person name="Barrell B."/>
            <person name="Kuspa A."/>
        </authorList>
    </citation>
    <scope>NUCLEOTIDE SEQUENCE [LARGE SCALE GENOMIC DNA]</scope>
    <source>
        <strain evidence="15 16">AX4</strain>
    </source>
</reference>
<dbReference type="GO" id="GO:0043175">
    <property type="term" value="F:RNA polymerase core enzyme binding"/>
    <property type="evidence" value="ECO:0007669"/>
    <property type="project" value="UniProtKB-UniRule"/>
</dbReference>
<feature type="compositionally biased region" description="Low complexity" evidence="13">
    <location>
        <begin position="216"/>
        <end position="231"/>
    </location>
</feature>
<dbReference type="GO" id="GO:0005737">
    <property type="term" value="C:cytoplasm"/>
    <property type="evidence" value="ECO:0000318"/>
    <property type="project" value="GO_Central"/>
</dbReference>
<keyword evidence="7 12" id="KW-0904">Protein phosphatase</keyword>
<dbReference type="PANTHER" id="PTHR14732">
    <property type="entry name" value="RNA POLYMERASE II SUBUNIT B1 CTD PHOSPHATASE RPAP2-RELATED"/>
    <property type="match status" value="1"/>
</dbReference>
<dbReference type="InParanoid" id="Q8ST13"/>
<feature type="compositionally biased region" description="Basic and acidic residues" evidence="13">
    <location>
        <begin position="269"/>
        <end position="282"/>
    </location>
</feature>
<dbReference type="VEuPathDB" id="AmoebaDB:DDB_G0275113"/>
<organism evidence="15 16">
    <name type="scientific">Dictyostelium discoideum</name>
    <name type="common">Social amoeba</name>
    <dbReference type="NCBI Taxonomy" id="44689"/>
    <lineage>
        <taxon>Eukaryota</taxon>
        <taxon>Amoebozoa</taxon>
        <taxon>Evosea</taxon>
        <taxon>Eumycetozoa</taxon>
        <taxon>Dictyostelia</taxon>
        <taxon>Dictyosteliales</taxon>
        <taxon>Dictyosteliaceae</taxon>
        <taxon>Dictyostelium</taxon>
    </lineage>
</organism>
<dbReference type="Pfam" id="PF04181">
    <property type="entry name" value="RPAP2_Rtr1"/>
    <property type="match status" value="1"/>
</dbReference>
<sequence length="537" mass="61998">MENKENTLNGVIPKPKIRVVKKVIRKKPPMTSDNSDPSTNKLNEQLSNLKLDSSNNSTTTNNTTNTTINTLNKPNVQKKSDILKKSIKEKIHFDKLTYDAQMSLIEDETTENELRSHYYNLFQPDHFKDVVAERSASGKCGYPCCSKPLGVKKLNQKYFISVKEQKVYNVEELSMFCSSDCLVKSKLYASTLDETAVYLRNVESKKILPTEQTLISSQTKTQSQTQTQSQQAPKPASKPIEFLNKFEKSLVITENENASLIPPNLTFDKNVDNEKTKIDKQPQKSTTTNKTISKPKKKTIITDDLKVPIEKKEIKIRDSDDEEDDDDSDLNYYSEDDTLLGDEQDDAPMVLNEDEDENDNNINEDEEDENKSDKSEDEFSLFRPTQMSSKRVEELFKPHISNYHMVYSTLSQFTTKHTNNFLQFNQINYEYILEQNLQIKSNLHSQLSLVYQSVIDQLGFKITTAKEKVTILIDTFKFDKPVPSLRRNHWKILSSIDEEILKDIKDNNDKFENLVKECNFDMETLKVFQDLLIQGYQ</sequence>
<feature type="region of interest" description="Disordered" evidence="13">
    <location>
        <begin position="48"/>
        <end position="71"/>
    </location>
</feature>
<comment type="subcellular location">
    <subcellularLocation>
        <location evidence="1 12">Nucleus</location>
    </subcellularLocation>
</comment>
<dbReference type="GO" id="GO:0008420">
    <property type="term" value="F:RNA polymerase II CTD heptapeptide repeat phosphatase activity"/>
    <property type="evidence" value="ECO:0000318"/>
    <property type="project" value="GO_Central"/>
</dbReference>
<dbReference type="EC" id="3.1.3.16" evidence="12"/>
<dbReference type="FunCoup" id="Q8ST13">
    <property type="interactions" value="64"/>
</dbReference>
<feature type="domain" description="RTR1-type" evidence="14">
    <location>
        <begin position="117"/>
        <end position="201"/>
    </location>
</feature>
<evidence type="ECO:0000256" key="8">
    <source>
        <dbReference type="ARBA" id="ARBA00023242"/>
    </source>
</evidence>
<evidence type="ECO:0000256" key="4">
    <source>
        <dbReference type="ARBA" id="ARBA00022771"/>
    </source>
</evidence>
<evidence type="ECO:0000256" key="7">
    <source>
        <dbReference type="ARBA" id="ARBA00022912"/>
    </source>
</evidence>
<evidence type="ECO:0000256" key="11">
    <source>
        <dbReference type="PROSITE-ProRule" id="PRU00812"/>
    </source>
</evidence>
<dbReference type="PRO" id="PR:Q8ST13"/>
<name>Q8ST13_DICDI</name>
<dbReference type="InterPro" id="IPR007308">
    <property type="entry name" value="Rtr1/RPAP2_dom"/>
</dbReference>
<keyword evidence="8 12" id="KW-0539">Nucleus</keyword>
<evidence type="ECO:0000313" key="15">
    <source>
        <dbReference type="EMBL" id="EAL69837.1"/>
    </source>
</evidence>
<dbReference type="GO" id="GO:0005634">
    <property type="term" value="C:nucleus"/>
    <property type="evidence" value="ECO:0000318"/>
    <property type="project" value="GO_Central"/>
</dbReference>
<evidence type="ECO:0000256" key="12">
    <source>
        <dbReference type="RuleBase" id="RU367080"/>
    </source>
</evidence>
<comment type="caution">
    <text evidence="15">The sequence shown here is derived from an EMBL/GenBank/DDBJ whole genome shotgun (WGS) entry which is preliminary data.</text>
</comment>
<evidence type="ECO:0000256" key="6">
    <source>
        <dbReference type="ARBA" id="ARBA00022833"/>
    </source>
</evidence>
<comment type="function">
    <text evidence="12">Putative RNA polymerase II subunit B1 C-terminal domain (CTD) phosphatase involved in RNA polymerase II transcription regulation.</text>
</comment>
<evidence type="ECO:0000256" key="13">
    <source>
        <dbReference type="SAM" id="MobiDB-lite"/>
    </source>
</evidence>
<dbReference type="EMBL" id="AAFI02000013">
    <property type="protein sequence ID" value="EAL69837.1"/>
    <property type="molecule type" value="Genomic_DNA"/>
</dbReference>
<dbReference type="STRING" id="44689.Q8ST13"/>
<evidence type="ECO:0000256" key="10">
    <source>
        <dbReference type="ARBA" id="ARBA00048336"/>
    </source>
</evidence>
<dbReference type="PANTHER" id="PTHR14732:SF0">
    <property type="entry name" value="RNA POLYMERASE II SUBUNIT B1 CTD PHOSPHATASE RPAP2-RELATED"/>
    <property type="match status" value="1"/>
</dbReference>
<keyword evidence="5 12" id="KW-0378">Hydrolase</keyword>
<keyword evidence="16" id="KW-1185">Reference proteome</keyword>
<dbReference type="RefSeq" id="XP_643755.1">
    <property type="nucleotide sequence ID" value="XM_638663.1"/>
</dbReference>
<dbReference type="OMA" id="KCGYPCC"/>
<evidence type="ECO:0000256" key="9">
    <source>
        <dbReference type="ARBA" id="ARBA00047761"/>
    </source>
</evidence>
<evidence type="ECO:0000256" key="2">
    <source>
        <dbReference type="ARBA" id="ARBA00005676"/>
    </source>
</evidence>
<dbReference type="KEGG" id="ddi:DDB_G0275113"/>
<dbReference type="PROSITE" id="PS51479">
    <property type="entry name" value="ZF_RTR1"/>
    <property type="match status" value="1"/>
</dbReference>
<evidence type="ECO:0000256" key="5">
    <source>
        <dbReference type="ARBA" id="ARBA00022801"/>
    </source>
</evidence>
<feature type="region of interest" description="Disordered" evidence="13">
    <location>
        <begin position="213"/>
        <end position="238"/>
    </location>
</feature>
<dbReference type="SMR" id="Q8ST13"/>
<dbReference type="GeneID" id="8619799"/>
<dbReference type="eggNOG" id="KOG4780">
    <property type="taxonomic scope" value="Eukaryota"/>
</dbReference>
<dbReference type="Gene3D" id="1.25.40.820">
    <property type="match status" value="1"/>
</dbReference>